<dbReference type="AlphaFoldDB" id="A0A9Q0R373"/>
<accession>A0A9Q0R373</accession>
<dbReference type="EMBL" id="JAMYWD010000001">
    <property type="protein sequence ID" value="KAJ4981389.1"/>
    <property type="molecule type" value="Genomic_DNA"/>
</dbReference>
<dbReference type="Proteomes" id="UP001141806">
    <property type="component" value="Unassembled WGS sequence"/>
</dbReference>
<name>A0A9Q0R373_9MAGN</name>
<comment type="caution">
    <text evidence="1">The sequence shown here is derived from an EMBL/GenBank/DDBJ whole genome shotgun (WGS) entry which is preliminary data.</text>
</comment>
<protein>
    <submittedName>
        <fullName evidence="1">Uncharacterized protein</fullName>
    </submittedName>
</protein>
<evidence type="ECO:0000313" key="2">
    <source>
        <dbReference type="Proteomes" id="UP001141806"/>
    </source>
</evidence>
<gene>
    <name evidence="1" type="ORF">NE237_032226</name>
</gene>
<organism evidence="1 2">
    <name type="scientific">Protea cynaroides</name>
    <dbReference type="NCBI Taxonomy" id="273540"/>
    <lineage>
        <taxon>Eukaryota</taxon>
        <taxon>Viridiplantae</taxon>
        <taxon>Streptophyta</taxon>
        <taxon>Embryophyta</taxon>
        <taxon>Tracheophyta</taxon>
        <taxon>Spermatophyta</taxon>
        <taxon>Magnoliopsida</taxon>
        <taxon>Proteales</taxon>
        <taxon>Proteaceae</taxon>
        <taxon>Protea</taxon>
    </lineage>
</organism>
<reference evidence="1" key="1">
    <citation type="journal article" date="2023" name="Plant J.">
        <title>The genome of the king protea, Protea cynaroides.</title>
        <authorList>
            <person name="Chang J."/>
            <person name="Duong T.A."/>
            <person name="Schoeman C."/>
            <person name="Ma X."/>
            <person name="Roodt D."/>
            <person name="Barker N."/>
            <person name="Li Z."/>
            <person name="Van de Peer Y."/>
            <person name="Mizrachi E."/>
        </authorList>
    </citation>
    <scope>NUCLEOTIDE SEQUENCE</scope>
    <source>
        <tissue evidence="1">Young leaves</tissue>
    </source>
</reference>
<proteinExistence type="predicted"/>
<sequence>MTTSLCSQFPLGISSLTQFQSKLTTTYYEKTCPQMEVLQILIRKVFGLWSRRKQSLAVMIELVDSKVWKNWNASRAAESGESWGLDPRTTASMFADARCSRDRYNRLI</sequence>
<keyword evidence="2" id="KW-1185">Reference proteome</keyword>
<evidence type="ECO:0000313" key="1">
    <source>
        <dbReference type="EMBL" id="KAJ4981389.1"/>
    </source>
</evidence>